<organism evidence="2 3">
    <name type="scientific">Elysia crispata</name>
    <name type="common">lettuce slug</name>
    <dbReference type="NCBI Taxonomy" id="231223"/>
    <lineage>
        <taxon>Eukaryota</taxon>
        <taxon>Metazoa</taxon>
        <taxon>Spiralia</taxon>
        <taxon>Lophotrochozoa</taxon>
        <taxon>Mollusca</taxon>
        <taxon>Gastropoda</taxon>
        <taxon>Heterobranchia</taxon>
        <taxon>Euthyneura</taxon>
        <taxon>Panpulmonata</taxon>
        <taxon>Sacoglossa</taxon>
        <taxon>Placobranchoidea</taxon>
        <taxon>Plakobranchidae</taxon>
        <taxon>Elysia</taxon>
    </lineage>
</organism>
<sequence length="167" mass="19235">MRARETWAYIPLLPDLELNCRSLLKLGEVIEWPIARRGKPINFALNPKTRQSDNLAIRRVIASSSSNFSHRVSYSPTNNETHTQQNDQPQKSQALRRIELPTEENYTETKVVTLPSRNWAGKLYTKTKKIFRDLQPKRSESKNINLRYTKAPLGSMGQTSLPKLRMG</sequence>
<keyword evidence="3" id="KW-1185">Reference proteome</keyword>
<accession>A0AAE1ASH7</accession>
<protein>
    <submittedName>
        <fullName evidence="2">Uncharacterized protein</fullName>
    </submittedName>
</protein>
<feature type="region of interest" description="Disordered" evidence="1">
    <location>
        <begin position="68"/>
        <end position="92"/>
    </location>
</feature>
<evidence type="ECO:0000313" key="2">
    <source>
        <dbReference type="EMBL" id="KAK3792955.1"/>
    </source>
</evidence>
<reference evidence="2" key="1">
    <citation type="journal article" date="2023" name="G3 (Bethesda)">
        <title>A reference genome for the long-term kleptoplast-retaining sea slug Elysia crispata morphotype clarki.</title>
        <authorList>
            <person name="Eastman K.E."/>
            <person name="Pendleton A.L."/>
            <person name="Shaikh M.A."/>
            <person name="Suttiyut T."/>
            <person name="Ogas R."/>
            <person name="Tomko P."/>
            <person name="Gavelis G."/>
            <person name="Widhalm J.R."/>
            <person name="Wisecaver J.H."/>
        </authorList>
    </citation>
    <scope>NUCLEOTIDE SEQUENCE</scope>
    <source>
        <strain evidence="2">ECLA1</strain>
    </source>
</reference>
<evidence type="ECO:0000256" key="1">
    <source>
        <dbReference type="SAM" id="MobiDB-lite"/>
    </source>
</evidence>
<dbReference type="Proteomes" id="UP001283361">
    <property type="component" value="Unassembled WGS sequence"/>
</dbReference>
<dbReference type="EMBL" id="JAWDGP010001304">
    <property type="protein sequence ID" value="KAK3792955.1"/>
    <property type="molecule type" value="Genomic_DNA"/>
</dbReference>
<proteinExistence type="predicted"/>
<dbReference type="AlphaFoldDB" id="A0AAE1ASH7"/>
<evidence type="ECO:0000313" key="3">
    <source>
        <dbReference type="Proteomes" id="UP001283361"/>
    </source>
</evidence>
<name>A0AAE1ASH7_9GAST</name>
<gene>
    <name evidence="2" type="ORF">RRG08_060650</name>
</gene>
<comment type="caution">
    <text evidence="2">The sequence shown here is derived from an EMBL/GenBank/DDBJ whole genome shotgun (WGS) entry which is preliminary data.</text>
</comment>